<dbReference type="Pfam" id="PF02852">
    <property type="entry name" value="Pyr_redox_dim"/>
    <property type="match status" value="1"/>
</dbReference>
<dbReference type="GO" id="GO:0050451">
    <property type="term" value="F:CoA-disulfide reductase (NADPH) activity"/>
    <property type="evidence" value="ECO:0007669"/>
    <property type="project" value="UniProtKB-EC"/>
</dbReference>
<dbReference type="InterPro" id="IPR004099">
    <property type="entry name" value="Pyr_nucl-diS_OxRdtase_dimer"/>
</dbReference>
<dbReference type="InterPro" id="IPR036188">
    <property type="entry name" value="FAD/NAD-bd_sf"/>
</dbReference>
<keyword evidence="3" id="KW-0285">Flavoprotein</keyword>
<evidence type="ECO:0000256" key="6">
    <source>
        <dbReference type="ARBA" id="ARBA00023097"/>
    </source>
</evidence>
<evidence type="ECO:0000256" key="4">
    <source>
        <dbReference type="ARBA" id="ARBA00022827"/>
    </source>
</evidence>
<keyword evidence="4" id="KW-0274">FAD</keyword>
<dbReference type="RefSeq" id="WP_378152345.1">
    <property type="nucleotide sequence ID" value="NZ_JBHSEC010000003.1"/>
</dbReference>
<comment type="similarity">
    <text evidence="2">Belongs to the class-III pyridine nucleotide-disulfide oxidoreductase family.</text>
</comment>
<name>A0ABV8X231_9LACT</name>
<evidence type="ECO:0000256" key="1">
    <source>
        <dbReference type="ARBA" id="ARBA00001974"/>
    </source>
</evidence>
<dbReference type="SUPFAM" id="SSF55424">
    <property type="entry name" value="FAD/NAD-linked reductases, dimerisation (C-terminal) domain"/>
    <property type="match status" value="1"/>
</dbReference>
<dbReference type="Proteomes" id="UP001595817">
    <property type="component" value="Unassembled WGS sequence"/>
</dbReference>
<evidence type="ECO:0000259" key="9">
    <source>
        <dbReference type="Pfam" id="PF07992"/>
    </source>
</evidence>
<dbReference type="InterPro" id="IPR016156">
    <property type="entry name" value="FAD/NAD-linked_Rdtase_dimer_sf"/>
</dbReference>
<evidence type="ECO:0000256" key="3">
    <source>
        <dbReference type="ARBA" id="ARBA00022630"/>
    </source>
</evidence>
<dbReference type="PRINTS" id="PR00411">
    <property type="entry name" value="PNDRDTASEI"/>
</dbReference>
<dbReference type="PANTHER" id="PTHR43429">
    <property type="entry name" value="PYRIDINE NUCLEOTIDE-DISULFIDE OXIDOREDUCTASE DOMAIN-CONTAINING"/>
    <property type="match status" value="1"/>
</dbReference>
<reference evidence="11" key="1">
    <citation type="journal article" date="2019" name="Int. J. Syst. Evol. Microbiol.">
        <title>The Global Catalogue of Microorganisms (GCM) 10K type strain sequencing project: providing services to taxonomists for standard genome sequencing and annotation.</title>
        <authorList>
            <consortium name="The Broad Institute Genomics Platform"/>
            <consortium name="The Broad Institute Genome Sequencing Center for Infectious Disease"/>
            <person name="Wu L."/>
            <person name="Ma J."/>
        </authorList>
    </citation>
    <scope>NUCLEOTIDE SEQUENCE [LARGE SCALE GENOMIC DNA]</scope>
    <source>
        <strain evidence="11">CCUG 59778</strain>
    </source>
</reference>
<accession>A0ABV8X231</accession>
<evidence type="ECO:0000256" key="2">
    <source>
        <dbReference type="ARBA" id="ARBA00009130"/>
    </source>
</evidence>
<dbReference type="InterPro" id="IPR023753">
    <property type="entry name" value="FAD/NAD-binding_dom"/>
</dbReference>
<dbReference type="EC" id="1.8.1.14" evidence="10"/>
<dbReference type="SUPFAM" id="SSF51905">
    <property type="entry name" value="FAD/NAD(P)-binding domain"/>
    <property type="match status" value="2"/>
</dbReference>
<dbReference type="NCBIfam" id="NF010037">
    <property type="entry name" value="PRK13512.1"/>
    <property type="match status" value="1"/>
</dbReference>
<organism evidence="10 11">
    <name type="scientific">Chungangia koreensis</name>
    <dbReference type="NCBI Taxonomy" id="752657"/>
    <lineage>
        <taxon>Bacteria</taxon>
        <taxon>Bacillati</taxon>
        <taxon>Bacillota</taxon>
        <taxon>Bacilli</taxon>
        <taxon>Lactobacillales</taxon>
        <taxon>Chungangia</taxon>
    </lineage>
</organism>
<keyword evidence="11" id="KW-1185">Reference proteome</keyword>
<keyword evidence="6" id="KW-0558">Oxidation</keyword>
<evidence type="ECO:0000256" key="7">
    <source>
        <dbReference type="ARBA" id="ARBA00023284"/>
    </source>
</evidence>
<comment type="caution">
    <text evidence="10">The sequence shown here is derived from an EMBL/GenBank/DDBJ whole genome shotgun (WGS) entry which is preliminary data.</text>
</comment>
<dbReference type="Gene3D" id="3.50.50.60">
    <property type="entry name" value="FAD/NAD(P)-binding domain"/>
    <property type="match status" value="2"/>
</dbReference>
<feature type="domain" description="Pyridine nucleotide-disulphide oxidoreductase dimerisation" evidence="8">
    <location>
        <begin position="328"/>
        <end position="427"/>
    </location>
</feature>
<proteinExistence type="inferred from homology"/>
<gene>
    <name evidence="10" type="ORF">ACFOZY_03580</name>
</gene>
<dbReference type="Pfam" id="PF07992">
    <property type="entry name" value="Pyr_redox_2"/>
    <property type="match status" value="1"/>
</dbReference>
<comment type="cofactor">
    <cofactor evidence="1">
        <name>FAD</name>
        <dbReference type="ChEBI" id="CHEBI:57692"/>
    </cofactor>
</comment>
<evidence type="ECO:0000259" key="8">
    <source>
        <dbReference type="Pfam" id="PF02852"/>
    </source>
</evidence>
<keyword evidence="5 10" id="KW-0560">Oxidoreductase</keyword>
<dbReference type="PRINTS" id="PR00368">
    <property type="entry name" value="FADPNR"/>
</dbReference>
<evidence type="ECO:0000313" key="11">
    <source>
        <dbReference type="Proteomes" id="UP001595817"/>
    </source>
</evidence>
<protein>
    <submittedName>
        <fullName evidence="10">CoA-disulfide reductase</fullName>
        <ecNumber evidence="10">1.8.1.14</ecNumber>
    </submittedName>
</protein>
<sequence length="441" mass="47916">MKIIVVGAVAGGATAASQIRRVLPDAEITVYDKGSTMSFGNCGMPYVIGGVIEDKKKIISATPESFKEKKNIEVYVHHEVVRIDRKQKLVEVKNVQTGKSFTDSYDKLILSPGGSARRPTYEGMDTADVFTLRSYDDMEEILSYIHEKKPSSCAVVGGGFIGVELAEVLHEQGISVSVIERNKHMMSILDPEIAVLLDEELRNNGVALHRETEIANINGSKLTLKNGDVVEADFVMMSVGIIANTELAEAAGLEIGETGGIVTNDVMQTTDPDIYAIGDAAENKEWFTGKPKRVPLAWHAHRQAYIVAKHLEGKPVRIKGLLGTSISKVFSQSVAMTGMTDDMLEEEGIPFKTVLHKSKTNAGYYPDHANITLKVTYHAETRKVLGAQAFGGKGIDKRIDVIATAIFGGLTVDDLAALELSYSPPYSSPKDPVNMVGYKAE</sequence>
<evidence type="ECO:0000256" key="5">
    <source>
        <dbReference type="ARBA" id="ARBA00023002"/>
    </source>
</evidence>
<keyword evidence="7" id="KW-0676">Redox-active center</keyword>
<evidence type="ECO:0000313" key="10">
    <source>
        <dbReference type="EMBL" id="MFC4409515.1"/>
    </source>
</evidence>
<feature type="domain" description="FAD/NAD(P)-binding" evidence="9">
    <location>
        <begin position="1"/>
        <end position="303"/>
    </location>
</feature>
<dbReference type="PANTHER" id="PTHR43429:SF1">
    <property type="entry name" value="NAD(P)H SULFUR OXIDOREDUCTASE (COA-DEPENDENT)"/>
    <property type="match status" value="1"/>
</dbReference>
<dbReference type="InterPro" id="IPR050260">
    <property type="entry name" value="FAD-bd_OxRdtase"/>
</dbReference>
<dbReference type="EMBL" id="JBHSEC010000003">
    <property type="protein sequence ID" value="MFC4409515.1"/>
    <property type="molecule type" value="Genomic_DNA"/>
</dbReference>